<evidence type="ECO:0000313" key="1">
    <source>
        <dbReference type="EMBL" id="SDD33788.1"/>
    </source>
</evidence>
<sequence length="53" mass="5997">MNGGQPFIHLAQNAFTSLDPIIEAIRSHIISAERIHADDSVLQKHTERMIEMI</sequence>
<proteinExistence type="predicted"/>
<protein>
    <submittedName>
        <fullName evidence="1">Uncharacterized protein</fullName>
    </submittedName>
</protein>
<reference evidence="1 2" key="1">
    <citation type="submission" date="2016-10" db="EMBL/GenBank/DDBJ databases">
        <authorList>
            <person name="de Groot N.N."/>
        </authorList>
    </citation>
    <scope>NUCLEOTIDE SEQUENCE [LARGE SCALE GENOMIC DNA]</scope>
    <source>
        <strain evidence="1 2">R5</strain>
    </source>
</reference>
<gene>
    <name evidence="1" type="ORF">SAMN05216337_101048</name>
</gene>
<dbReference type="EMBL" id="FMZW01000010">
    <property type="protein sequence ID" value="SDD33788.1"/>
    <property type="molecule type" value="Genomic_DNA"/>
</dbReference>
<dbReference type="AlphaFoldDB" id="A0A1G6TXF8"/>
<accession>A0A1G6TXF8</accession>
<dbReference type="Proteomes" id="UP000199245">
    <property type="component" value="Unassembled WGS sequence"/>
</dbReference>
<name>A0A1G6TXF8_9BRAD</name>
<organism evidence="1 2">
    <name type="scientific">Bradyrhizobium brasilense</name>
    <dbReference type="NCBI Taxonomy" id="1419277"/>
    <lineage>
        <taxon>Bacteria</taxon>
        <taxon>Pseudomonadati</taxon>
        <taxon>Pseudomonadota</taxon>
        <taxon>Alphaproteobacteria</taxon>
        <taxon>Hyphomicrobiales</taxon>
        <taxon>Nitrobacteraceae</taxon>
        <taxon>Bradyrhizobium</taxon>
    </lineage>
</organism>
<evidence type="ECO:0000313" key="2">
    <source>
        <dbReference type="Proteomes" id="UP000199245"/>
    </source>
</evidence>